<dbReference type="PROSITE" id="PS50977">
    <property type="entry name" value="HTH_TETR_2"/>
    <property type="match status" value="1"/>
</dbReference>
<comment type="caution">
    <text evidence="6">The sequence shown here is derived from an EMBL/GenBank/DDBJ whole genome shotgun (WGS) entry which is preliminary data.</text>
</comment>
<dbReference type="Pfam" id="PF00440">
    <property type="entry name" value="TetR_N"/>
    <property type="match status" value="1"/>
</dbReference>
<keyword evidence="1" id="KW-0805">Transcription regulation</keyword>
<keyword evidence="7" id="KW-1185">Reference proteome</keyword>
<organism evidence="6 7">
    <name type="scientific">Actinomycetospora lemnae</name>
    <dbReference type="NCBI Taxonomy" id="3019891"/>
    <lineage>
        <taxon>Bacteria</taxon>
        <taxon>Bacillati</taxon>
        <taxon>Actinomycetota</taxon>
        <taxon>Actinomycetes</taxon>
        <taxon>Pseudonocardiales</taxon>
        <taxon>Pseudonocardiaceae</taxon>
        <taxon>Actinomycetospora</taxon>
    </lineage>
</organism>
<dbReference type="PANTHER" id="PTHR30055">
    <property type="entry name" value="HTH-TYPE TRANSCRIPTIONAL REGULATOR RUTR"/>
    <property type="match status" value="1"/>
</dbReference>
<dbReference type="Proteomes" id="UP001300763">
    <property type="component" value="Unassembled WGS sequence"/>
</dbReference>
<dbReference type="InterPro" id="IPR009057">
    <property type="entry name" value="Homeodomain-like_sf"/>
</dbReference>
<evidence type="ECO:0000256" key="4">
    <source>
        <dbReference type="PROSITE-ProRule" id="PRU00335"/>
    </source>
</evidence>
<sequence>MSPRRSSSTTRDRILDAALTVMRTRGVARTTTKEIAREVGLSEAALYKHFEDKTALFVAVLVERVPSRLGEVLDGLPDRVGTGEVETVLAEVAAEALAFYRETFPIAASLFSDPAVLAAHRAALDRLGTGPHVPVDALAAFLAAEAEAGRVGATADPRATATLLLGACQMTAFLAAFRGAPTTGADDTAAAQAIARAAVHGVPPPPP</sequence>
<feature type="domain" description="HTH tetR-type" evidence="5">
    <location>
        <begin position="8"/>
        <end position="68"/>
    </location>
</feature>
<accession>A0ABT5T115</accession>
<dbReference type="PROSITE" id="PS01081">
    <property type="entry name" value="HTH_TETR_1"/>
    <property type="match status" value="1"/>
</dbReference>
<evidence type="ECO:0000313" key="7">
    <source>
        <dbReference type="Proteomes" id="UP001300763"/>
    </source>
</evidence>
<evidence type="ECO:0000256" key="1">
    <source>
        <dbReference type="ARBA" id="ARBA00023015"/>
    </source>
</evidence>
<evidence type="ECO:0000313" key="6">
    <source>
        <dbReference type="EMBL" id="MDD7968813.1"/>
    </source>
</evidence>
<feature type="DNA-binding region" description="H-T-H motif" evidence="4">
    <location>
        <begin position="31"/>
        <end position="50"/>
    </location>
</feature>
<dbReference type="RefSeq" id="WP_274203340.1">
    <property type="nucleotide sequence ID" value="NZ_JAQZAO010000015.1"/>
</dbReference>
<evidence type="ECO:0000259" key="5">
    <source>
        <dbReference type="PROSITE" id="PS50977"/>
    </source>
</evidence>
<keyword evidence="2 4" id="KW-0238">DNA-binding</keyword>
<name>A0ABT5T115_9PSEU</name>
<evidence type="ECO:0000256" key="2">
    <source>
        <dbReference type="ARBA" id="ARBA00023125"/>
    </source>
</evidence>
<dbReference type="InterPro" id="IPR023772">
    <property type="entry name" value="DNA-bd_HTH_TetR-type_CS"/>
</dbReference>
<dbReference type="SUPFAM" id="SSF46689">
    <property type="entry name" value="Homeodomain-like"/>
    <property type="match status" value="1"/>
</dbReference>
<dbReference type="InterPro" id="IPR001647">
    <property type="entry name" value="HTH_TetR"/>
</dbReference>
<dbReference type="Gene3D" id="1.10.357.10">
    <property type="entry name" value="Tetracycline Repressor, domain 2"/>
    <property type="match status" value="1"/>
</dbReference>
<keyword evidence="3" id="KW-0804">Transcription</keyword>
<dbReference type="PANTHER" id="PTHR30055:SF234">
    <property type="entry name" value="HTH-TYPE TRANSCRIPTIONAL REGULATOR BETI"/>
    <property type="match status" value="1"/>
</dbReference>
<dbReference type="EMBL" id="JAQZAO010000015">
    <property type="protein sequence ID" value="MDD7968813.1"/>
    <property type="molecule type" value="Genomic_DNA"/>
</dbReference>
<reference evidence="6 7" key="1">
    <citation type="submission" date="2023-02" db="EMBL/GenBank/DDBJ databases">
        <title>Genome sequencing required for Actinomycetospora new species description.</title>
        <authorList>
            <person name="Saimee Y."/>
            <person name="Duangmal K."/>
        </authorList>
    </citation>
    <scope>NUCLEOTIDE SEQUENCE [LARGE SCALE GENOMIC DNA]</scope>
    <source>
        <strain evidence="6 7">DW7H6</strain>
    </source>
</reference>
<protein>
    <submittedName>
        <fullName evidence="6">TetR/AcrR family transcriptional regulator</fullName>
    </submittedName>
</protein>
<gene>
    <name evidence="6" type="ORF">PGB27_25990</name>
</gene>
<dbReference type="InterPro" id="IPR050109">
    <property type="entry name" value="HTH-type_TetR-like_transc_reg"/>
</dbReference>
<evidence type="ECO:0000256" key="3">
    <source>
        <dbReference type="ARBA" id="ARBA00023163"/>
    </source>
</evidence>
<proteinExistence type="predicted"/>
<dbReference type="PRINTS" id="PR00455">
    <property type="entry name" value="HTHTETR"/>
</dbReference>